<feature type="region of interest" description="Disordered" evidence="4">
    <location>
        <begin position="1436"/>
        <end position="1481"/>
    </location>
</feature>
<evidence type="ECO:0000313" key="6">
    <source>
        <dbReference type="EMBL" id="KAA0703365.1"/>
    </source>
</evidence>
<dbReference type="PROSITE" id="PS51842">
    <property type="entry name" value="IF_ROD_2"/>
    <property type="match status" value="1"/>
</dbReference>
<name>A0A5A9N2L6_9TELE</name>
<dbReference type="GO" id="GO:0019215">
    <property type="term" value="F:intermediate filament binding"/>
    <property type="evidence" value="ECO:0007669"/>
    <property type="project" value="InterPro"/>
</dbReference>
<feature type="compositionally biased region" description="Polar residues" evidence="4">
    <location>
        <begin position="386"/>
        <end position="395"/>
    </location>
</feature>
<dbReference type="InterPro" id="IPR039008">
    <property type="entry name" value="IF_rod_dom"/>
</dbReference>
<keyword evidence="1" id="KW-0403">Intermediate filament</keyword>
<feature type="compositionally biased region" description="Basic and acidic residues" evidence="4">
    <location>
        <begin position="987"/>
        <end position="1002"/>
    </location>
</feature>
<keyword evidence="7" id="KW-1185">Reference proteome</keyword>
<evidence type="ECO:0000259" key="5">
    <source>
        <dbReference type="PROSITE" id="PS51842"/>
    </source>
</evidence>
<feature type="coiled-coil region" evidence="3">
    <location>
        <begin position="27"/>
        <end position="54"/>
    </location>
</feature>
<evidence type="ECO:0000256" key="1">
    <source>
        <dbReference type="ARBA" id="ARBA00022754"/>
    </source>
</evidence>
<dbReference type="PANTHER" id="PTHR47051:SF1">
    <property type="entry name" value="NESTIN"/>
    <property type="match status" value="1"/>
</dbReference>
<dbReference type="SUPFAM" id="SSF64593">
    <property type="entry name" value="Intermediate filament protein, coiled coil region"/>
    <property type="match status" value="2"/>
</dbReference>
<dbReference type="Gene3D" id="1.20.5.170">
    <property type="match status" value="1"/>
</dbReference>
<evidence type="ECO:0000256" key="3">
    <source>
        <dbReference type="SAM" id="Coils"/>
    </source>
</evidence>
<protein>
    <submittedName>
        <fullName evidence="6">Nestin</fullName>
    </submittedName>
</protein>
<feature type="region of interest" description="Disordered" evidence="4">
    <location>
        <begin position="374"/>
        <end position="411"/>
    </location>
</feature>
<feature type="compositionally biased region" description="Basic and acidic residues" evidence="4">
    <location>
        <begin position="396"/>
        <end position="405"/>
    </location>
</feature>
<dbReference type="GO" id="GO:0005882">
    <property type="term" value="C:intermediate filament"/>
    <property type="evidence" value="ECO:0007669"/>
    <property type="project" value="UniProtKB-KW"/>
</dbReference>
<feature type="region of interest" description="Disordered" evidence="4">
    <location>
        <begin position="430"/>
        <end position="449"/>
    </location>
</feature>
<feature type="compositionally biased region" description="Acidic residues" evidence="4">
    <location>
        <begin position="1050"/>
        <end position="1061"/>
    </location>
</feature>
<dbReference type="InterPro" id="IPR031211">
    <property type="entry name" value="Nestin"/>
</dbReference>
<feature type="region of interest" description="Disordered" evidence="4">
    <location>
        <begin position="945"/>
        <end position="1003"/>
    </location>
</feature>
<evidence type="ECO:0000313" key="7">
    <source>
        <dbReference type="Proteomes" id="UP000324632"/>
    </source>
</evidence>
<feature type="compositionally biased region" description="Basic and acidic residues" evidence="4">
    <location>
        <begin position="962"/>
        <end position="981"/>
    </location>
</feature>
<organism evidence="6 7">
    <name type="scientific">Triplophysa tibetana</name>
    <dbReference type="NCBI Taxonomy" id="1572043"/>
    <lineage>
        <taxon>Eukaryota</taxon>
        <taxon>Metazoa</taxon>
        <taxon>Chordata</taxon>
        <taxon>Craniata</taxon>
        <taxon>Vertebrata</taxon>
        <taxon>Euteleostomi</taxon>
        <taxon>Actinopterygii</taxon>
        <taxon>Neopterygii</taxon>
        <taxon>Teleostei</taxon>
        <taxon>Ostariophysi</taxon>
        <taxon>Cypriniformes</taxon>
        <taxon>Nemacheilidae</taxon>
        <taxon>Triplophysa</taxon>
    </lineage>
</organism>
<dbReference type="Proteomes" id="UP000324632">
    <property type="component" value="Chromosome 24"/>
</dbReference>
<dbReference type="GO" id="GO:0031730">
    <property type="term" value="F:CCR5 chemokine receptor binding"/>
    <property type="evidence" value="ECO:0007669"/>
    <property type="project" value="TreeGrafter"/>
</dbReference>
<feature type="compositionally biased region" description="Basic and acidic residues" evidence="4">
    <location>
        <begin position="1437"/>
        <end position="1459"/>
    </location>
</feature>
<comment type="caution">
    <text evidence="6">The sequence shown here is derived from an EMBL/GenBank/DDBJ whole genome shotgun (WGS) entry which is preliminary data.</text>
</comment>
<dbReference type="PANTHER" id="PTHR47051">
    <property type="entry name" value="NESTIN"/>
    <property type="match status" value="1"/>
</dbReference>
<evidence type="ECO:0000256" key="2">
    <source>
        <dbReference type="ARBA" id="ARBA00023054"/>
    </source>
</evidence>
<feature type="compositionally biased region" description="Acidic residues" evidence="4">
    <location>
        <begin position="1468"/>
        <end position="1481"/>
    </location>
</feature>
<dbReference type="GO" id="GO:0030844">
    <property type="term" value="P:positive regulation of intermediate filament depolymerization"/>
    <property type="evidence" value="ECO:0007669"/>
    <property type="project" value="TreeGrafter"/>
</dbReference>
<feature type="coiled-coil region" evidence="3">
    <location>
        <begin position="207"/>
        <end position="294"/>
    </location>
</feature>
<dbReference type="EMBL" id="SOYY01000024">
    <property type="protein sequence ID" value="KAA0703365.1"/>
    <property type="molecule type" value="Genomic_DNA"/>
</dbReference>
<dbReference type="Pfam" id="PF00038">
    <property type="entry name" value="Filament"/>
    <property type="match status" value="1"/>
</dbReference>
<feature type="coiled-coil region" evidence="3">
    <location>
        <begin position="82"/>
        <end position="169"/>
    </location>
</feature>
<gene>
    <name evidence="6" type="ORF">E1301_Tti006838</name>
</gene>
<proteinExistence type="predicted"/>
<dbReference type="SMART" id="SM01391">
    <property type="entry name" value="Filament"/>
    <property type="match status" value="1"/>
</dbReference>
<reference evidence="6 7" key="1">
    <citation type="journal article" date="2019" name="Mol. Ecol. Resour.">
        <title>Chromosome-level genome assembly of Triplophysa tibetana, a fish adapted to the harsh high-altitude environment of the Tibetan Plateau.</title>
        <authorList>
            <person name="Yang X."/>
            <person name="Liu H."/>
            <person name="Ma Z."/>
            <person name="Zou Y."/>
            <person name="Zou M."/>
            <person name="Mao Y."/>
            <person name="Li X."/>
            <person name="Wang H."/>
            <person name="Chen T."/>
            <person name="Wang W."/>
            <person name="Yang R."/>
        </authorList>
    </citation>
    <scope>NUCLEOTIDE SEQUENCE [LARGE SCALE GENOMIC DNA]</scope>
    <source>
        <strain evidence="6">TTIB1903HZAU</strain>
        <tissue evidence="6">Muscle</tissue>
    </source>
</reference>
<feature type="region of interest" description="Disordered" evidence="4">
    <location>
        <begin position="1305"/>
        <end position="1329"/>
    </location>
</feature>
<feature type="region of interest" description="Disordered" evidence="4">
    <location>
        <begin position="1032"/>
        <end position="1146"/>
    </location>
</feature>
<evidence type="ECO:0000256" key="4">
    <source>
        <dbReference type="SAM" id="MobiDB-lite"/>
    </source>
</evidence>
<feature type="compositionally biased region" description="Basic and acidic residues" evidence="4">
    <location>
        <begin position="1039"/>
        <end position="1049"/>
    </location>
</feature>
<keyword evidence="2 3" id="KW-0175">Coiled coil</keyword>
<feature type="domain" description="IF rod" evidence="5">
    <location>
        <begin position="16"/>
        <end position="323"/>
    </location>
</feature>
<sequence>MELLGVRQPINLFQEEKYQMLELNQRLESYLGCVKLLEEENKLLREEIHTLKNNRDPPGQHKAQEEVLNQTRKIKEKTWREKDRVEMEVENLIEDIEMVSVQRQKEKTAQAEAQRRLTDSRKALEEERRAQIWLRAKGAQLEKDLMLQKQVHQENMQSLQASLKQTKQVLMAPQSIHTTSIPDIGQEYSQRAAQVLKEATSNYQRQVGCLEESLNQAKSNMAKIDQEKRENQHELQYVAKELESTKIKREMLEKHMVQQREEHRQVLQHFQAKVDALEEEKDTLGQEIDSLMMDRQNLLQVKMSLGLEVATYRCTLKAHRDPSSFKDHCCFQPSQQYCVYKSQINHLITQSADQCSSDMAPGSRDSTKTTIQNANNRQERQKQCHSKTSTQTRNIEVQKERESKHPQTQMSQIIESRTSESVLMSVLPSSLSQTPERESWSGPFTEPAGVSETEVSVEMARISHAPTVAWEENKTLTEDEKEDASEMDVKSEIISESHVIGSGDEESDHIGQVSENTNILASSMQENGSLYFVDEDLMRVDKQDNMSNMSEDITELMNSETEAAMDLIIEWDREEDKEEQNEMKMSPDFEVEEKEEMKVASTDAEKQNEMKVMIPDAEERNEMNVLIPYAEIEEQNEMNVMSTVANAEEQNEMNVMSTDAEERNEMNVMSTDANAEEQNEMNVMTTDAEERNEMNVMIPDAVIEEQNEINVMSTDAEEHNEMNVKIPDAEIEERNEMNVLIPDAEIEEQNEMNVMSTDANAEEQNEMNVMSTDAEERNEMNVMISDAEIEEQNEMNVMSTDADAEEQNEMNVMSTDAEERNEINVKIPDSEIEEQNKMNVMSTEAEDEEQNEMNVMSTDADAEEQNEMKLMSTDADVEEQNEMNVMSTDAEIEEQNEMKLMSTDADVEEQNEMNVMSTDAKEQNEMNLMIPDAEIEEQNEMNVMSTDADAEEQNEKNLMITDAEKQGETGFDDGKQEKNEKEDESVSETKNEEMEVIKKDINESLLQTERQTIHSPINLHHEVLSEELVPPTETFYHIPNEDHPSPEEYAREDDQDDEDDSPNISASCRTDPGECDSYSQENTLADTRPLIRYKSDEETDMNPQASQFGVGEISDGEDEKEKIDGDRWGQSASKRFNTMEDLSEEPDIDVMGEMIAEAIVQREEELDDEREQMILQSEHGDHEDMVVERESVKANDDIGDEVHFLNVHEEKENPQLYHTEHEEIVDSSENPESAILKCVNPSSFADAPLPDKSQEVQFQISHEVSSAVFHNSNTIEEQNFQEEVQKTTNLGFMDIPFMESEINSQPDSQITHSDQEVCNSSEDESPNASQFLQNSTFSASANEQFSIPGVSKAESEELLNKDFTEKTPEDQTDCSEHVNLDSPNRMLGVTKNIFGDVDVHLKNTTESFSTKEYSKEEDVAFGEEWGDVGVMQTANENLKEKRTIQSQDEKLKDKKEESRQAGMILSDESVDEGDSWSSGDE</sequence>
<accession>A0A5A9N2L6</accession>